<organism evidence="1 2">
    <name type="scientific">Hyalomma asiaticum</name>
    <name type="common">Tick</name>
    <dbReference type="NCBI Taxonomy" id="266040"/>
    <lineage>
        <taxon>Eukaryota</taxon>
        <taxon>Metazoa</taxon>
        <taxon>Ecdysozoa</taxon>
        <taxon>Arthropoda</taxon>
        <taxon>Chelicerata</taxon>
        <taxon>Arachnida</taxon>
        <taxon>Acari</taxon>
        <taxon>Parasitiformes</taxon>
        <taxon>Ixodida</taxon>
        <taxon>Ixodoidea</taxon>
        <taxon>Ixodidae</taxon>
        <taxon>Hyalomminae</taxon>
        <taxon>Hyalomma</taxon>
    </lineage>
</organism>
<proteinExistence type="predicted"/>
<name>A0ACB7RQI7_HYAAI</name>
<gene>
    <name evidence="1" type="ORF">HPB50_018789</name>
</gene>
<evidence type="ECO:0000313" key="2">
    <source>
        <dbReference type="Proteomes" id="UP000821845"/>
    </source>
</evidence>
<dbReference type="Proteomes" id="UP000821845">
    <property type="component" value="Chromosome 9"/>
</dbReference>
<protein>
    <submittedName>
        <fullName evidence="1">Uncharacterized protein</fullName>
    </submittedName>
</protein>
<reference evidence="1" key="1">
    <citation type="submission" date="2020-05" db="EMBL/GenBank/DDBJ databases">
        <title>Large-scale comparative analyses of tick genomes elucidate their genetic diversity and vector capacities.</title>
        <authorList>
            <person name="Jia N."/>
            <person name="Wang J."/>
            <person name="Shi W."/>
            <person name="Du L."/>
            <person name="Sun Y."/>
            <person name="Zhan W."/>
            <person name="Jiang J."/>
            <person name="Wang Q."/>
            <person name="Zhang B."/>
            <person name="Ji P."/>
            <person name="Sakyi L.B."/>
            <person name="Cui X."/>
            <person name="Yuan T."/>
            <person name="Jiang B."/>
            <person name="Yang W."/>
            <person name="Lam T.T.-Y."/>
            <person name="Chang Q."/>
            <person name="Ding S."/>
            <person name="Wang X."/>
            <person name="Zhu J."/>
            <person name="Ruan X."/>
            <person name="Zhao L."/>
            <person name="Wei J."/>
            <person name="Que T."/>
            <person name="Du C."/>
            <person name="Cheng J."/>
            <person name="Dai P."/>
            <person name="Han X."/>
            <person name="Huang E."/>
            <person name="Gao Y."/>
            <person name="Liu J."/>
            <person name="Shao H."/>
            <person name="Ye R."/>
            <person name="Li L."/>
            <person name="Wei W."/>
            <person name="Wang X."/>
            <person name="Wang C."/>
            <person name="Yang T."/>
            <person name="Huo Q."/>
            <person name="Li W."/>
            <person name="Guo W."/>
            <person name="Chen H."/>
            <person name="Zhou L."/>
            <person name="Ni X."/>
            <person name="Tian J."/>
            <person name="Zhou Y."/>
            <person name="Sheng Y."/>
            <person name="Liu T."/>
            <person name="Pan Y."/>
            <person name="Xia L."/>
            <person name="Li J."/>
            <person name="Zhao F."/>
            <person name="Cao W."/>
        </authorList>
    </citation>
    <scope>NUCLEOTIDE SEQUENCE</scope>
    <source>
        <strain evidence="1">Hyas-2018</strain>
    </source>
</reference>
<accession>A0ACB7RQI7</accession>
<dbReference type="EMBL" id="CM023489">
    <property type="protein sequence ID" value="KAH6922749.1"/>
    <property type="molecule type" value="Genomic_DNA"/>
</dbReference>
<evidence type="ECO:0000313" key="1">
    <source>
        <dbReference type="EMBL" id="KAH6922749.1"/>
    </source>
</evidence>
<keyword evidence="2" id="KW-1185">Reference proteome</keyword>
<comment type="caution">
    <text evidence="1">The sequence shown here is derived from an EMBL/GenBank/DDBJ whole genome shotgun (WGS) entry which is preliminary data.</text>
</comment>
<sequence>MRPRQLLIAVVLLTTLYLFWCELNYNLTFSSWNIATHTTLQNEAADHHLPAEQVKSKNAPTYINIPIRPNQPASRPKRVTEAIPEFSSASTTAELSNSTERATTDTVTIGKNTTVTYLTKHPAKEVEADSWTSMPTTSRRVNTTSKSATSRRRANDSIYKKLFTAQKATLLKRFAAAYPQENPRKVRRILEVAYFRSGSSFLGQLLSANPQTFYHFEPLRTLSQGSRLYGEAALRGLGYVTDFFSCDFANHSGHLRLAMKFSHPFRQNSYLWSVCEGVKPVCVDPEFLKTVCKTAPTQTVKGSGRQCVNAWGAITKDGLGPLYRIVGHLCSEDYMTIIDHQLLPHVLDGPYSDGHFLLQQDLSPIHTARSVTKHLENLGVMTLDWPPKGADMNVIENVWGILKHNLSKMGLHTATPDELWQAIKSEWEKLKADSDLVPALYDSLPRRMSAVVELCGDFTHY</sequence>